<dbReference type="Pfam" id="PF02129">
    <property type="entry name" value="Peptidase_S15"/>
    <property type="match status" value="1"/>
</dbReference>
<name>A0ABY3FL48_9FLAO</name>
<dbReference type="PROSITE" id="PS51257">
    <property type="entry name" value="PROKAR_LIPOPROTEIN"/>
    <property type="match status" value="1"/>
</dbReference>
<dbReference type="InterPro" id="IPR051411">
    <property type="entry name" value="Polyketide_trans_af380"/>
</dbReference>
<dbReference type="RefSeq" id="WP_144890943.1">
    <property type="nucleotide sequence ID" value="NZ_VLKO01000004.1"/>
</dbReference>
<dbReference type="PANTHER" id="PTHR47751:SF1">
    <property type="entry name" value="SUPERFAMILY HYDROLASE, PUTATIVE (AFU_ORTHOLOGUE AFUA_2G16580)-RELATED"/>
    <property type="match status" value="1"/>
</dbReference>
<dbReference type="Proteomes" id="UP000317519">
    <property type="component" value="Unassembled WGS sequence"/>
</dbReference>
<dbReference type="Gene3D" id="3.40.50.1820">
    <property type="entry name" value="alpha/beta hydrolase"/>
    <property type="match status" value="1"/>
</dbReference>
<dbReference type="InterPro" id="IPR029058">
    <property type="entry name" value="AB_hydrolase_fold"/>
</dbReference>
<evidence type="ECO:0000313" key="3">
    <source>
        <dbReference type="Proteomes" id="UP000317519"/>
    </source>
</evidence>
<keyword evidence="3" id="KW-1185">Reference proteome</keyword>
<dbReference type="InterPro" id="IPR000383">
    <property type="entry name" value="Xaa-Pro-like_dom"/>
</dbReference>
<comment type="caution">
    <text evidence="2">The sequence shown here is derived from an EMBL/GenBank/DDBJ whole genome shotgun (WGS) entry which is preliminary data.</text>
</comment>
<reference evidence="2 3" key="1">
    <citation type="journal article" date="2015" name="Stand. Genomic Sci.">
        <title>Genomic Encyclopedia of Bacterial and Archaeal Type Strains, Phase III: the genomes of soil and plant-associated and newly described type strains.</title>
        <authorList>
            <person name="Whitman W.B."/>
            <person name="Woyke T."/>
            <person name="Klenk H.P."/>
            <person name="Zhou Y."/>
            <person name="Lilburn T.G."/>
            <person name="Beck B.J."/>
            <person name="De Vos P."/>
            <person name="Vandamme P."/>
            <person name="Eisen J.A."/>
            <person name="Garrity G."/>
            <person name="Hugenholtz P."/>
            <person name="Kyrpides N.C."/>
        </authorList>
    </citation>
    <scope>NUCLEOTIDE SEQUENCE [LARGE SCALE GENOMIC DNA]</scope>
    <source>
        <strain evidence="2 3">CGMCC 1.6847</strain>
    </source>
</reference>
<organism evidence="2 3">
    <name type="scientific">Flavobacterium tiangeerense</name>
    <dbReference type="NCBI Taxonomy" id="459471"/>
    <lineage>
        <taxon>Bacteria</taxon>
        <taxon>Pseudomonadati</taxon>
        <taxon>Bacteroidota</taxon>
        <taxon>Flavobacteriia</taxon>
        <taxon>Flavobacteriales</taxon>
        <taxon>Flavobacteriaceae</taxon>
        <taxon>Flavobacterium</taxon>
    </lineage>
</organism>
<dbReference type="SUPFAM" id="SSF53474">
    <property type="entry name" value="alpha/beta-Hydrolases"/>
    <property type="match status" value="1"/>
</dbReference>
<feature type="domain" description="Xaa-Pro dipeptidyl-peptidase-like" evidence="1">
    <location>
        <begin position="57"/>
        <end position="183"/>
    </location>
</feature>
<proteinExistence type="predicted"/>
<gene>
    <name evidence="2" type="ORF">IQ05_01233</name>
</gene>
<dbReference type="EMBL" id="VLKO01000004">
    <property type="protein sequence ID" value="TWI00577.1"/>
    <property type="molecule type" value="Genomic_DNA"/>
</dbReference>
<dbReference type="PANTHER" id="PTHR47751">
    <property type="entry name" value="SUPERFAMILY HYDROLASE, PUTATIVE (AFU_ORTHOLOGUE AFUA_2G16580)-RELATED"/>
    <property type="match status" value="1"/>
</dbReference>
<protein>
    <recommendedName>
        <fullName evidence="1">Xaa-Pro dipeptidyl-peptidase-like domain-containing protein</fullName>
    </recommendedName>
</protein>
<evidence type="ECO:0000313" key="2">
    <source>
        <dbReference type="EMBL" id="TWI00577.1"/>
    </source>
</evidence>
<accession>A0ABY3FL48</accession>
<dbReference type="Gene3D" id="1.10.10.800">
    <property type="match status" value="1"/>
</dbReference>
<evidence type="ECO:0000259" key="1">
    <source>
        <dbReference type="Pfam" id="PF02129"/>
    </source>
</evidence>
<sequence length="365" mass="40639">MKYLKLIAFATIVLITYSCSQSSKKDKMETKKINDSLTFTLSSEVTKESVTFKNRYGITIAAHLYMPKNIDKSKKYASLVLSGPFGAVKEQSSGLYANEMAKRGFVALAFDPSFTGESGGEVRNVASPDIFTEDFSAAVDYLGLQKYVDRNKIGALAICGLSGMAITAAASDTRIKAVATVSMYDMSRSISKSYADSYTSDQRSKVIDYLSQQRWVDAEKGAYTLGYHEVPFDDKNNIVKGTKLLPDTLPKNPNPVLADFYSYYKTKRGYHPRSINSNSAWTATTPISFFNFPMHSNLDLLSPRPIMLIAGAKAHSRYYSEDVYKMVAGPKELIIVTGATHCDLYDKVDMIPFKTLEQFFNKNLK</sequence>